<dbReference type="InterPro" id="IPR011006">
    <property type="entry name" value="CheY-like_superfamily"/>
</dbReference>
<evidence type="ECO:0000259" key="2">
    <source>
        <dbReference type="PROSITE" id="PS50110"/>
    </source>
</evidence>
<reference evidence="5 6" key="2">
    <citation type="submission" date="2019-05" db="EMBL/GenBank/DDBJ databases">
        <authorList>
            <person name="Suflita J.M."/>
            <person name="Marks C.R."/>
        </authorList>
    </citation>
    <scope>NUCLEOTIDE SEQUENCE [LARGE SCALE GENOMIC DNA]</scope>
    <source>
        <strain evidence="5 6">ALDC</strain>
    </source>
</reference>
<dbReference type="Pfam" id="PF13487">
    <property type="entry name" value="HD_5"/>
    <property type="match status" value="1"/>
</dbReference>
<dbReference type="Gene3D" id="3.40.50.2300">
    <property type="match status" value="1"/>
</dbReference>
<sequence>MKILIIEDDIFLGDILQSYLQQLGHEEVRVCPRGLEAEALLEKRTFDCAFIDLKLPDIDGLSLLERIKGRDRTLPVIMMSGFPTMESTIQAMRKGASDFLTKPFTLQDLALSLERVTKERILLLENLGLKLECQAQRQLKAVNVELQEKVREKERLFEISRRIDEVRSSEDLYATIIQLAHRVTQADRVGFFVYLPEHDRIALISEKGFCEAGLTRPVFSVDASRLKERVGSGSRPVLVRPWDFLRGWTGLDDEPGAGAPGSGSLFALPGGESERGMLQASYRCWPLWIRGELFGLLMLSQNSKNGSLSASQTGLLDFLMRKAALAVENMALYESLISNFYGILKSLVNALEAKDPYTGKHSERVTIFAVRLARAMGCRPNDIEVLRTVGYLHDIGKIGIADKILNKPGRLDPEEYEMVKRHPVIGEAIVRELGLSAEERAIIRHHHERWDGKGYPDGLSGTDIPFLARIVTVADAFDAMTSKRAYRDSLPLEQAKQEIRDSRGRQFDPDVVDAFFAVMEERKGSDGDE</sequence>
<feature type="domain" description="HD" evidence="3">
    <location>
        <begin position="358"/>
        <end position="480"/>
    </location>
</feature>
<accession>A0A4V1ERS6</accession>
<feature type="domain" description="Response regulatory" evidence="2">
    <location>
        <begin position="2"/>
        <end position="117"/>
    </location>
</feature>
<dbReference type="Proteomes" id="UP000298602">
    <property type="component" value="Chromosome"/>
</dbReference>
<evidence type="ECO:0000259" key="3">
    <source>
        <dbReference type="PROSITE" id="PS51831"/>
    </source>
</evidence>
<dbReference type="InterPro" id="IPR006675">
    <property type="entry name" value="HDIG_dom"/>
</dbReference>
<dbReference type="InterPro" id="IPR037522">
    <property type="entry name" value="HD_GYP_dom"/>
</dbReference>
<dbReference type="EMBL" id="CP040098">
    <property type="protein sequence ID" value="QCQ22671.1"/>
    <property type="molecule type" value="Genomic_DNA"/>
</dbReference>
<dbReference type="SUPFAM" id="SSF52172">
    <property type="entry name" value="CheY-like"/>
    <property type="match status" value="1"/>
</dbReference>
<evidence type="ECO:0000313" key="5">
    <source>
        <dbReference type="EMBL" id="QCQ22671.1"/>
    </source>
</evidence>
<dbReference type="PROSITE" id="PS51832">
    <property type="entry name" value="HD_GYP"/>
    <property type="match status" value="1"/>
</dbReference>
<reference evidence="5 6" key="1">
    <citation type="submission" date="2019-05" db="EMBL/GenBank/DDBJ databases">
        <title>The Complete Genome Sequence of the n-alkane-degrading Desulfoglaeba alkanexedens ALDC reveals multiple alkylsuccinate synthase gene clusters.</title>
        <authorList>
            <person name="Callaghan A.V."/>
            <person name="Davidova I.A."/>
            <person name="Duncan K.E."/>
            <person name="Morris B."/>
            <person name="McInerney M.J."/>
        </authorList>
    </citation>
    <scope>NUCLEOTIDE SEQUENCE [LARGE SCALE GENOMIC DNA]</scope>
    <source>
        <strain evidence="5 6">ALDC</strain>
    </source>
</reference>
<protein>
    <submittedName>
        <fullName evidence="5">Response regulator</fullName>
    </submittedName>
</protein>
<dbReference type="OrthoDB" id="9764337at2"/>
<dbReference type="SMART" id="SM00448">
    <property type="entry name" value="REC"/>
    <property type="match status" value="1"/>
</dbReference>
<dbReference type="Pfam" id="PF00072">
    <property type="entry name" value="Response_reg"/>
    <property type="match status" value="1"/>
</dbReference>
<dbReference type="InterPro" id="IPR006674">
    <property type="entry name" value="HD_domain"/>
</dbReference>
<evidence type="ECO:0000313" key="6">
    <source>
        <dbReference type="Proteomes" id="UP000298602"/>
    </source>
</evidence>
<keyword evidence="1" id="KW-0597">Phosphoprotein</keyword>
<keyword evidence="6" id="KW-1185">Reference proteome</keyword>
<dbReference type="InterPro" id="IPR001789">
    <property type="entry name" value="Sig_transdc_resp-reg_receiver"/>
</dbReference>
<name>A0A4V1ERS6_9BACT</name>
<gene>
    <name evidence="5" type="ORF">FDQ92_11120</name>
</gene>
<feature type="modified residue" description="4-aspartylphosphate" evidence="1">
    <location>
        <position position="52"/>
    </location>
</feature>
<dbReference type="Gene3D" id="1.10.3210.10">
    <property type="entry name" value="Hypothetical protein af1432"/>
    <property type="match status" value="1"/>
</dbReference>
<dbReference type="Gene3D" id="3.30.450.40">
    <property type="match status" value="1"/>
</dbReference>
<dbReference type="PANTHER" id="PTHR45228">
    <property type="entry name" value="CYCLIC DI-GMP PHOSPHODIESTERASE TM_0186-RELATED"/>
    <property type="match status" value="1"/>
</dbReference>
<dbReference type="NCBIfam" id="TIGR00277">
    <property type="entry name" value="HDIG"/>
    <property type="match status" value="1"/>
</dbReference>
<dbReference type="PROSITE" id="PS50110">
    <property type="entry name" value="RESPONSE_REGULATORY"/>
    <property type="match status" value="1"/>
</dbReference>
<evidence type="ECO:0000259" key="4">
    <source>
        <dbReference type="PROSITE" id="PS51832"/>
    </source>
</evidence>
<dbReference type="GO" id="GO:0000160">
    <property type="term" value="P:phosphorelay signal transduction system"/>
    <property type="evidence" value="ECO:0007669"/>
    <property type="project" value="InterPro"/>
</dbReference>
<dbReference type="CDD" id="cd00077">
    <property type="entry name" value="HDc"/>
    <property type="match status" value="1"/>
</dbReference>
<dbReference type="SUPFAM" id="SSF109604">
    <property type="entry name" value="HD-domain/PDEase-like"/>
    <property type="match status" value="1"/>
</dbReference>
<dbReference type="KEGG" id="dax:FDQ92_11120"/>
<dbReference type="SMART" id="SM00471">
    <property type="entry name" value="HDc"/>
    <property type="match status" value="1"/>
</dbReference>
<dbReference type="InterPro" id="IPR029016">
    <property type="entry name" value="GAF-like_dom_sf"/>
</dbReference>
<dbReference type="PROSITE" id="PS51831">
    <property type="entry name" value="HD"/>
    <property type="match status" value="1"/>
</dbReference>
<feature type="domain" description="HD-GYP" evidence="4">
    <location>
        <begin position="336"/>
        <end position="529"/>
    </location>
</feature>
<proteinExistence type="predicted"/>
<organism evidence="5 6">
    <name type="scientific">Desulfoglaeba alkanexedens ALDC</name>
    <dbReference type="NCBI Taxonomy" id="980445"/>
    <lineage>
        <taxon>Bacteria</taxon>
        <taxon>Pseudomonadati</taxon>
        <taxon>Thermodesulfobacteriota</taxon>
        <taxon>Syntrophobacteria</taxon>
        <taxon>Syntrophobacterales</taxon>
        <taxon>Syntrophobacteraceae</taxon>
        <taxon>Desulfoglaeba</taxon>
    </lineage>
</organism>
<dbReference type="AlphaFoldDB" id="A0A4V1ERS6"/>
<dbReference type="InterPro" id="IPR052020">
    <property type="entry name" value="Cyclic_di-GMP/3'3'-cGAMP_PDE"/>
</dbReference>
<evidence type="ECO:0000256" key="1">
    <source>
        <dbReference type="PROSITE-ProRule" id="PRU00169"/>
    </source>
</evidence>
<dbReference type="InterPro" id="IPR003607">
    <property type="entry name" value="HD/PDEase_dom"/>
</dbReference>
<dbReference type="SUPFAM" id="SSF55781">
    <property type="entry name" value="GAF domain-like"/>
    <property type="match status" value="1"/>
</dbReference>
<dbReference type="RefSeq" id="WP_137424955.1">
    <property type="nucleotide sequence ID" value="NZ_CP040098.1"/>
</dbReference>